<protein>
    <submittedName>
        <fullName evidence="1">Uncharacterized protein</fullName>
    </submittedName>
</protein>
<dbReference type="Gramene" id="RZC70601">
    <property type="protein sequence ID" value="RZC70601"/>
    <property type="gene ID" value="C5167_033755"/>
</dbReference>
<proteinExistence type="predicted"/>
<gene>
    <name evidence="1" type="ORF">C5167_033755</name>
</gene>
<name>A0A4Y7KEL1_PAPSO</name>
<sequence length="111" mass="12479">FGMIVQLRQWKEGFDLSCMCETVMRSGNVVNVYIVEVAGDWLGVGYVFEIREWIAHDGIVDVEVKIMYDMCNGGGVFLVMTVNLNLQWKACNFNGRVMELSCNGASLNSGW</sequence>
<dbReference type="AlphaFoldDB" id="A0A4Y7KEL1"/>
<keyword evidence="2" id="KW-1185">Reference proteome</keyword>
<organism evidence="1 2">
    <name type="scientific">Papaver somniferum</name>
    <name type="common">Opium poppy</name>
    <dbReference type="NCBI Taxonomy" id="3469"/>
    <lineage>
        <taxon>Eukaryota</taxon>
        <taxon>Viridiplantae</taxon>
        <taxon>Streptophyta</taxon>
        <taxon>Embryophyta</taxon>
        <taxon>Tracheophyta</taxon>
        <taxon>Spermatophyta</taxon>
        <taxon>Magnoliopsida</taxon>
        <taxon>Ranunculales</taxon>
        <taxon>Papaveraceae</taxon>
        <taxon>Papaveroideae</taxon>
        <taxon>Papaver</taxon>
    </lineage>
</organism>
<reference evidence="1 2" key="1">
    <citation type="journal article" date="2018" name="Science">
        <title>The opium poppy genome and morphinan production.</title>
        <authorList>
            <person name="Guo L."/>
            <person name="Winzer T."/>
            <person name="Yang X."/>
            <person name="Li Y."/>
            <person name="Ning Z."/>
            <person name="He Z."/>
            <person name="Teodor R."/>
            <person name="Lu Y."/>
            <person name="Bowser T.A."/>
            <person name="Graham I.A."/>
            <person name="Ye K."/>
        </authorList>
    </citation>
    <scope>NUCLEOTIDE SEQUENCE [LARGE SCALE GENOMIC DNA]</scope>
    <source>
        <strain evidence="2">cv. HN1</strain>
        <tissue evidence="1">Leaves</tissue>
    </source>
</reference>
<evidence type="ECO:0000313" key="2">
    <source>
        <dbReference type="Proteomes" id="UP000316621"/>
    </source>
</evidence>
<feature type="non-terminal residue" evidence="1">
    <location>
        <position position="1"/>
    </location>
</feature>
<accession>A0A4Y7KEL1</accession>
<dbReference type="Proteomes" id="UP000316621">
    <property type="component" value="Chromosome 7"/>
</dbReference>
<dbReference type="EMBL" id="CM010721">
    <property type="protein sequence ID" value="RZC70601.1"/>
    <property type="molecule type" value="Genomic_DNA"/>
</dbReference>
<evidence type="ECO:0000313" key="1">
    <source>
        <dbReference type="EMBL" id="RZC70601.1"/>
    </source>
</evidence>